<accession>A0A8J3EZY2</accession>
<evidence type="ECO:0000313" key="5">
    <source>
        <dbReference type="Proteomes" id="UP000626244"/>
    </source>
</evidence>
<keyword evidence="2" id="KW-0813">Transport</keyword>
<name>A0A8J3EZY2_9BACI</name>
<feature type="transmembrane region" description="Helical" evidence="3">
    <location>
        <begin position="113"/>
        <end position="135"/>
    </location>
</feature>
<keyword evidence="5" id="KW-1185">Reference proteome</keyword>
<evidence type="ECO:0000256" key="1">
    <source>
        <dbReference type="ARBA" id="ARBA00010692"/>
    </source>
</evidence>
<comment type="similarity">
    <text evidence="1 2">Belongs to the BioY family.</text>
</comment>
<feature type="transmembrane region" description="Helical" evidence="3">
    <location>
        <begin position="53"/>
        <end position="71"/>
    </location>
</feature>
<dbReference type="Gene3D" id="1.10.1760.20">
    <property type="match status" value="1"/>
</dbReference>
<dbReference type="RefSeq" id="WP_087999619.1">
    <property type="nucleotide sequence ID" value="NZ_BMHB01000001.1"/>
</dbReference>
<comment type="caution">
    <text evidence="4">The sequence shown here is derived from an EMBL/GenBank/DDBJ whole genome shotgun (WGS) entry which is preliminary data.</text>
</comment>
<dbReference type="InterPro" id="IPR003784">
    <property type="entry name" value="BioY"/>
</dbReference>
<feature type="transmembrane region" description="Helical" evidence="3">
    <location>
        <begin position="83"/>
        <end position="101"/>
    </location>
</feature>
<keyword evidence="3" id="KW-0812">Transmembrane</keyword>
<dbReference type="Pfam" id="PF02632">
    <property type="entry name" value="BioY"/>
    <property type="match status" value="1"/>
</dbReference>
<dbReference type="GO" id="GO:0015225">
    <property type="term" value="F:biotin transmembrane transporter activity"/>
    <property type="evidence" value="ECO:0007669"/>
    <property type="project" value="UniProtKB-UniRule"/>
</dbReference>
<dbReference type="PANTHER" id="PTHR34295:SF1">
    <property type="entry name" value="BIOTIN TRANSPORTER BIOY"/>
    <property type="match status" value="1"/>
</dbReference>
<dbReference type="AlphaFoldDB" id="A0A8J3EZY2"/>
<organism evidence="4 5">
    <name type="scientific">Gottfriedia solisilvae</name>
    <dbReference type="NCBI Taxonomy" id="1516104"/>
    <lineage>
        <taxon>Bacteria</taxon>
        <taxon>Bacillati</taxon>
        <taxon>Bacillota</taxon>
        <taxon>Bacilli</taxon>
        <taxon>Bacillales</taxon>
        <taxon>Bacillaceae</taxon>
        <taxon>Gottfriedia</taxon>
    </lineage>
</organism>
<dbReference type="PANTHER" id="PTHR34295">
    <property type="entry name" value="BIOTIN TRANSPORTER BIOY"/>
    <property type="match status" value="1"/>
</dbReference>
<dbReference type="Proteomes" id="UP000626244">
    <property type="component" value="Unassembled WGS sequence"/>
</dbReference>
<protein>
    <recommendedName>
        <fullName evidence="2">Biotin transporter</fullName>
    </recommendedName>
</protein>
<keyword evidence="2 3" id="KW-0472">Membrane</keyword>
<reference evidence="5" key="1">
    <citation type="journal article" date="2019" name="Int. J. Syst. Evol. Microbiol.">
        <title>The Global Catalogue of Microorganisms (GCM) 10K type strain sequencing project: providing services to taxonomists for standard genome sequencing and annotation.</title>
        <authorList>
            <consortium name="The Broad Institute Genomics Platform"/>
            <consortium name="The Broad Institute Genome Sequencing Center for Infectious Disease"/>
            <person name="Wu L."/>
            <person name="Ma J."/>
        </authorList>
    </citation>
    <scope>NUCLEOTIDE SEQUENCE [LARGE SCALE GENOMIC DNA]</scope>
    <source>
        <strain evidence="5">CGMCC 1.14993</strain>
    </source>
</reference>
<dbReference type="GO" id="GO:0005886">
    <property type="term" value="C:plasma membrane"/>
    <property type="evidence" value="ECO:0007669"/>
    <property type="project" value="UniProtKB-SubCell"/>
</dbReference>
<dbReference type="PIRSF" id="PIRSF016661">
    <property type="entry name" value="BioY"/>
    <property type="match status" value="1"/>
</dbReference>
<proteinExistence type="inferred from homology"/>
<keyword evidence="3" id="KW-1133">Transmembrane helix</keyword>
<evidence type="ECO:0000313" key="4">
    <source>
        <dbReference type="EMBL" id="GGI15757.1"/>
    </source>
</evidence>
<comment type="subcellular location">
    <subcellularLocation>
        <location evidence="2">Cell membrane</location>
        <topology evidence="2">Multi-pass membrane protein</topology>
    </subcellularLocation>
</comment>
<feature type="transmembrane region" description="Helical" evidence="3">
    <location>
        <begin position="147"/>
        <end position="171"/>
    </location>
</feature>
<dbReference type="OrthoDB" id="9803495at2"/>
<dbReference type="EMBL" id="BMHB01000001">
    <property type="protein sequence ID" value="GGI15757.1"/>
    <property type="molecule type" value="Genomic_DNA"/>
</dbReference>
<gene>
    <name evidence="4" type="primary">bioY</name>
    <name evidence="4" type="ORF">GCM10007380_29620</name>
</gene>
<feature type="transmembrane region" description="Helical" evidence="3">
    <location>
        <begin position="31"/>
        <end position="48"/>
    </location>
</feature>
<evidence type="ECO:0000256" key="3">
    <source>
        <dbReference type="SAM" id="Phobius"/>
    </source>
</evidence>
<sequence length="190" mass="20683">MQNKTLSLTVISLFASLTSIGAFIKIPLPVIPFTLQVLFVFLAGCLLGSKRGLISQSLYVGMGLIGIPVFASGGGPEYILKPTFGYLIGFIAAAYVIGFIIEKMKKPDLKHFMFANLVGLLIVYSFGVLYVYISLNTWLDSPTSFKAVMMLGFVYSVGQDICLAFIGSILAKRLYGHFSKVRSSEKKLAA</sequence>
<evidence type="ECO:0000256" key="2">
    <source>
        <dbReference type="PIRNR" id="PIRNR016661"/>
    </source>
</evidence>
<keyword evidence="2" id="KW-1003">Cell membrane</keyword>